<dbReference type="NCBIfam" id="TIGR01898">
    <property type="entry name" value="cas_TM1791_cmr6"/>
    <property type="match status" value="1"/>
</dbReference>
<dbReference type="RefSeq" id="WP_188615067.1">
    <property type="nucleotide sequence ID" value="NZ_BMJT01000007.1"/>
</dbReference>
<proteinExistence type="predicted"/>
<dbReference type="Pfam" id="PF03787">
    <property type="entry name" value="RAMPs"/>
    <property type="match status" value="1"/>
</dbReference>
<reference evidence="3" key="1">
    <citation type="journal article" date="2014" name="Int. J. Syst. Evol. Microbiol.">
        <title>Complete genome sequence of Corynebacterium casei LMG S-19264T (=DSM 44701T), isolated from a smear-ripened cheese.</title>
        <authorList>
            <consortium name="US DOE Joint Genome Institute (JGI-PGF)"/>
            <person name="Walter F."/>
            <person name="Albersmeier A."/>
            <person name="Kalinowski J."/>
            <person name="Ruckert C."/>
        </authorList>
    </citation>
    <scope>NUCLEOTIDE SEQUENCE</scope>
    <source>
        <strain evidence="3">CGMCC 1.15760</strain>
    </source>
</reference>
<keyword evidence="1" id="KW-0051">Antiviral defense</keyword>
<dbReference type="InterPro" id="IPR010172">
    <property type="entry name" value="CRISPR-assoc_prot_TM1791"/>
</dbReference>
<keyword evidence="4" id="KW-1185">Reference proteome</keyword>
<evidence type="ECO:0000313" key="3">
    <source>
        <dbReference type="EMBL" id="GGG26680.1"/>
    </source>
</evidence>
<dbReference type="InterPro" id="IPR005537">
    <property type="entry name" value="RAMP_III_fam"/>
</dbReference>
<gene>
    <name evidence="3" type="ORF">GCM10007425_21590</name>
</gene>
<dbReference type="AlphaFoldDB" id="A0A917G7T1"/>
<feature type="domain" description="CRISPR type III-associated protein" evidence="2">
    <location>
        <begin position="83"/>
        <end position="243"/>
    </location>
</feature>
<dbReference type="GO" id="GO:0051607">
    <property type="term" value="P:defense response to virus"/>
    <property type="evidence" value="ECO:0007669"/>
    <property type="project" value="UniProtKB-KW"/>
</dbReference>
<protein>
    <recommendedName>
        <fullName evidence="2">CRISPR type III-associated protein domain-containing protein</fullName>
    </recommendedName>
</protein>
<dbReference type="Proteomes" id="UP000616608">
    <property type="component" value="Unassembled WGS sequence"/>
</dbReference>
<organism evidence="3 4">
    <name type="scientific">Lysinibacillus alkalisoli</name>
    <dbReference type="NCBI Taxonomy" id="1911548"/>
    <lineage>
        <taxon>Bacteria</taxon>
        <taxon>Bacillati</taxon>
        <taxon>Bacillota</taxon>
        <taxon>Bacilli</taxon>
        <taxon>Bacillales</taxon>
        <taxon>Bacillaceae</taxon>
        <taxon>Lysinibacillus</taxon>
    </lineage>
</organism>
<evidence type="ECO:0000259" key="2">
    <source>
        <dbReference type="Pfam" id="PF03787"/>
    </source>
</evidence>
<evidence type="ECO:0000313" key="4">
    <source>
        <dbReference type="Proteomes" id="UP000616608"/>
    </source>
</evidence>
<comment type="caution">
    <text evidence="3">The sequence shown here is derived from an EMBL/GenBank/DDBJ whole genome shotgun (WGS) entry which is preliminary data.</text>
</comment>
<dbReference type="PANTHER" id="PTHR39965">
    <property type="entry name" value="CRISPR SYSTEM CMR SUBUNIT CMR6"/>
    <property type="match status" value="1"/>
</dbReference>
<name>A0A917G7T1_9BACI</name>
<sequence>MKNKYYVPSAAQDFIGKSSNHYSDFYRYSFKTEGGKFVPKMNKSLIKQLVPQKLTLYREYLTRNFDEVITLAYKPEKLIINSALTPYTGHATTALHSVYGVPYIEGSSIKGLVKSCILQEMPTVEQQEWFKYAFGVSSENSKDKYGQGNIVFLDSFPEKEYNLVQDIQAPHYWKYYQSEGGQPATDDSNPNVFNFYVAENTTFIIQIGILEKSKPITKEILDYSIQALCDYGLGGKTGVGYGLADTVEDVSQLYQQKFLQRKKQKTRQEEAEREKKRVASLSPIDYLHEQIDKLTLNEQDIELSKSGIFNEVIKLSTEDTKLAEKLLNYWQSIPNMRGSKKQKEKVSQLKKLL</sequence>
<evidence type="ECO:0000256" key="1">
    <source>
        <dbReference type="ARBA" id="ARBA00023118"/>
    </source>
</evidence>
<reference evidence="3" key="2">
    <citation type="submission" date="2020-09" db="EMBL/GenBank/DDBJ databases">
        <authorList>
            <person name="Sun Q."/>
            <person name="Zhou Y."/>
        </authorList>
    </citation>
    <scope>NUCLEOTIDE SEQUENCE</scope>
    <source>
        <strain evidence="3">CGMCC 1.15760</strain>
    </source>
</reference>
<dbReference type="EMBL" id="BMJT01000007">
    <property type="protein sequence ID" value="GGG26680.1"/>
    <property type="molecule type" value="Genomic_DNA"/>
</dbReference>
<dbReference type="PANTHER" id="PTHR39965:SF1">
    <property type="entry name" value="CRISPR SYSTEM CMR SUBUNIT CMR6"/>
    <property type="match status" value="1"/>
</dbReference>
<accession>A0A917G7T1</accession>